<accession>A0A7H8XK41</accession>
<name>A0A7H8XK41_9ACTN</name>
<dbReference type="EMBL" id="CP058322">
    <property type="protein sequence ID" value="QLD24202.1"/>
    <property type="molecule type" value="Genomic_DNA"/>
</dbReference>
<dbReference type="AlphaFoldDB" id="A0A7H8XK41"/>
<reference evidence="1 2" key="1">
    <citation type="submission" date="2020-07" db="EMBL/GenBank/DDBJ databases">
        <title>A bifunctional nitrone conjugated secondary metabolite targeting the ribosome.</title>
        <authorList>
            <person name="Limbrick E.M."/>
            <person name="Graf M."/>
            <person name="Derewacz D.K."/>
            <person name="Nguyen F."/>
            <person name="Spraggins J.M."/>
            <person name="Wieland M."/>
            <person name="Ynigez-Gutierrez A.E."/>
            <person name="Reisman B.J."/>
            <person name="Zinshteyn B."/>
            <person name="McCulloch K."/>
            <person name="Iverson T.M."/>
            <person name="Green R."/>
            <person name="Wilson D.N."/>
            <person name="Bachmann B.O."/>
        </authorList>
    </citation>
    <scope>NUCLEOTIDE SEQUENCE [LARGE SCALE GENOMIC DNA]</scope>
    <source>
        <strain evidence="2">aurantiaca</strain>
    </source>
</reference>
<evidence type="ECO:0000313" key="1">
    <source>
        <dbReference type="EMBL" id="QLD24202.1"/>
    </source>
</evidence>
<protein>
    <recommendedName>
        <fullName evidence="3">Transcriptional regulator, AlpA family</fullName>
    </recommendedName>
</protein>
<organism evidence="1 2">
    <name type="scientific">Micromonospora carbonacea</name>
    <dbReference type="NCBI Taxonomy" id="47853"/>
    <lineage>
        <taxon>Bacteria</taxon>
        <taxon>Bacillati</taxon>
        <taxon>Actinomycetota</taxon>
        <taxon>Actinomycetes</taxon>
        <taxon>Micromonosporales</taxon>
        <taxon>Micromonosporaceae</taxon>
        <taxon>Micromonospora</taxon>
    </lineage>
</organism>
<gene>
    <name evidence="1" type="ORF">HXZ27_08225</name>
</gene>
<evidence type="ECO:0000313" key="2">
    <source>
        <dbReference type="Proteomes" id="UP000509335"/>
    </source>
</evidence>
<evidence type="ECO:0008006" key="3">
    <source>
        <dbReference type="Google" id="ProtNLM"/>
    </source>
</evidence>
<sequence>MRLVALSDIAEMLGGVSRTRATEITNRATFPAPIDTVASGRVRVWARADVEAWIRAHRPSQRVDEQ</sequence>
<dbReference type="KEGG" id="mcab:HXZ27_08225"/>
<proteinExistence type="predicted"/>
<dbReference type="Proteomes" id="UP000509335">
    <property type="component" value="Chromosome"/>
</dbReference>